<dbReference type="InterPro" id="IPR037522">
    <property type="entry name" value="HD_GYP_dom"/>
</dbReference>
<dbReference type="Pfam" id="PF13487">
    <property type="entry name" value="HD_5"/>
    <property type="match status" value="1"/>
</dbReference>
<evidence type="ECO:0000259" key="1">
    <source>
        <dbReference type="PROSITE" id="PS51832"/>
    </source>
</evidence>
<dbReference type="AlphaFoldDB" id="A0A1G9FDN9"/>
<dbReference type="PROSITE" id="PS51832">
    <property type="entry name" value="HD_GYP"/>
    <property type="match status" value="1"/>
</dbReference>
<dbReference type="SUPFAM" id="SSF109604">
    <property type="entry name" value="HD-domain/PDEase-like"/>
    <property type="match status" value="1"/>
</dbReference>
<dbReference type="PANTHER" id="PTHR43155:SF2">
    <property type="entry name" value="CYCLIC DI-GMP PHOSPHODIESTERASE PA4108"/>
    <property type="match status" value="1"/>
</dbReference>
<dbReference type="InterPro" id="IPR003607">
    <property type="entry name" value="HD/PDEase_dom"/>
</dbReference>
<dbReference type="SUPFAM" id="SSF55781">
    <property type="entry name" value="GAF domain-like"/>
    <property type="match status" value="1"/>
</dbReference>
<dbReference type="InterPro" id="IPR029016">
    <property type="entry name" value="GAF-like_dom_sf"/>
</dbReference>
<evidence type="ECO:0000313" key="2">
    <source>
        <dbReference type="EMBL" id="SDK86323.1"/>
    </source>
</evidence>
<protein>
    <submittedName>
        <fullName evidence="2">HD domain-containing protein</fullName>
    </submittedName>
</protein>
<organism evidence="2 3">
    <name type="scientific">Maridesulfovibrio ferrireducens</name>
    <dbReference type="NCBI Taxonomy" id="246191"/>
    <lineage>
        <taxon>Bacteria</taxon>
        <taxon>Pseudomonadati</taxon>
        <taxon>Thermodesulfobacteriota</taxon>
        <taxon>Desulfovibrionia</taxon>
        <taxon>Desulfovibrionales</taxon>
        <taxon>Desulfovibrionaceae</taxon>
        <taxon>Maridesulfovibrio</taxon>
    </lineage>
</organism>
<dbReference type="Gene3D" id="3.30.450.40">
    <property type="match status" value="1"/>
</dbReference>
<feature type="domain" description="HD-GYP" evidence="1">
    <location>
        <begin position="286"/>
        <end position="575"/>
    </location>
</feature>
<dbReference type="EMBL" id="FNGA01000002">
    <property type="protein sequence ID" value="SDK86323.1"/>
    <property type="molecule type" value="Genomic_DNA"/>
</dbReference>
<dbReference type="CDD" id="cd00077">
    <property type="entry name" value="HDc"/>
    <property type="match status" value="1"/>
</dbReference>
<dbReference type="PANTHER" id="PTHR43155">
    <property type="entry name" value="CYCLIC DI-GMP PHOSPHODIESTERASE PA4108-RELATED"/>
    <property type="match status" value="1"/>
</dbReference>
<sequence>MISSMNNHIKPETRLKKFLKPKKLKAFFKKAQPLLPENSLLCIYIGSTPVFCTDPSLYPFDKTIFTPIANATDEDLSIGVSLQNLEELSEKERNQIKAVLEFMSYSMAAHIESEKARRLLGEETLAKYRELALLHRSIVELNNSLRLKDVISALIQECRTSALPAEMGAVYLPEEDGFTIFDSFGAVDAGTFEKLVECPLFKDIIASLRGEILNDVKLDCRCGSKLCDNIRSLLIMPIPSPNLCEGVLILTSQCVNAFSAAHLKHVATLASVAGISISNAYNFESIRVLMDALLKALAEAIDARDPFTAGHSDRVAHLAVAFARLISLEDDKFHELCFTDEHLREIFYSGILHDIGKIGIKEEVLTKKTRLPKSMLDVIGMRMKLFGIHYQKEWEPDYKRLKQINLSLCPHQEDLDFIHTISEVKFKINGSSIHLLHPEERKCLLVRKGNLTSEERQEIERHPAESQRILEHIPFHDDLSQLLTIIGQHHERLDGSGYPEGIKGDDILIQSQILAIVDIYDAITQERHYKPATPQARALKILAEEAEEGKLNKSLVTFFIDNILQIEKGADSINLDRPVSPRFCKIPRNNLN</sequence>
<accession>A0A1G9FDN9</accession>
<name>A0A1G9FDN9_9BACT</name>
<dbReference type="STRING" id="246191.SAMN05660337_1492"/>
<reference evidence="3" key="1">
    <citation type="submission" date="2016-10" db="EMBL/GenBank/DDBJ databases">
        <authorList>
            <person name="Varghese N."/>
            <person name="Submissions S."/>
        </authorList>
    </citation>
    <scope>NUCLEOTIDE SEQUENCE [LARGE SCALE GENOMIC DNA]</scope>
    <source>
        <strain evidence="3">DSM 16995</strain>
    </source>
</reference>
<gene>
    <name evidence="2" type="ORF">SAMN05660337_1492</name>
</gene>
<keyword evidence="3" id="KW-1185">Reference proteome</keyword>
<dbReference type="SMART" id="SM00471">
    <property type="entry name" value="HDc"/>
    <property type="match status" value="1"/>
</dbReference>
<evidence type="ECO:0000313" key="3">
    <source>
        <dbReference type="Proteomes" id="UP000199053"/>
    </source>
</evidence>
<dbReference type="Gene3D" id="1.10.3210.10">
    <property type="entry name" value="Hypothetical protein af1432"/>
    <property type="match status" value="2"/>
</dbReference>
<proteinExistence type="predicted"/>
<dbReference type="Proteomes" id="UP000199053">
    <property type="component" value="Unassembled WGS sequence"/>
</dbReference>